<reference evidence="1" key="1">
    <citation type="journal article" date="2014" name="Front. Microbiol.">
        <title>High frequency of phylogenetically diverse reductive dehalogenase-homologous genes in deep subseafloor sedimentary metagenomes.</title>
        <authorList>
            <person name="Kawai M."/>
            <person name="Futagami T."/>
            <person name="Toyoda A."/>
            <person name="Takaki Y."/>
            <person name="Nishi S."/>
            <person name="Hori S."/>
            <person name="Arai W."/>
            <person name="Tsubouchi T."/>
            <person name="Morono Y."/>
            <person name="Uchiyama I."/>
            <person name="Ito T."/>
            <person name="Fujiyama A."/>
            <person name="Inagaki F."/>
            <person name="Takami H."/>
        </authorList>
    </citation>
    <scope>NUCLEOTIDE SEQUENCE</scope>
    <source>
        <strain evidence="1">Expedition CK06-06</strain>
    </source>
</reference>
<dbReference type="EMBL" id="BARS01025944">
    <property type="protein sequence ID" value="GAG10014.1"/>
    <property type="molecule type" value="Genomic_DNA"/>
</dbReference>
<dbReference type="AlphaFoldDB" id="X0UW12"/>
<proteinExistence type="predicted"/>
<name>X0UW12_9ZZZZ</name>
<organism evidence="1">
    <name type="scientific">marine sediment metagenome</name>
    <dbReference type="NCBI Taxonomy" id="412755"/>
    <lineage>
        <taxon>unclassified sequences</taxon>
        <taxon>metagenomes</taxon>
        <taxon>ecological metagenomes</taxon>
    </lineage>
</organism>
<protein>
    <submittedName>
        <fullName evidence="1">Uncharacterized protein</fullName>
    </submittedName>
</protein>
<comment type="caution">
    <text evidence="1">The sequence shown here is derived from an EMBL/GenBank/DDBJ whole genome shotgun (WGS) entry which is preliminary data.</text>
</comment>
<gene>
    <name evidence="1" type="ORF">S01H1_40938</name>
</gene>
<accession>X0UW12</accession>
<evidence type="ECO:0000313" key="1">
    <source>
        <dbReference type="EMBL" id="GAG10014.1"/>
    </source>
</evidence>
<sequence>MLNLWQRFKLWASGQVYVGHRTRPGWSGSLPFYAFQCPVHGIVENYPHGYSRRLDCPLCQEEAGG</sequence>